<dbReference type="EMBL" id="MHLB01000061">
    <property type="protein sequence ID" value="OGZ00564.1"/>
    <property type="molecule type" value="Genomic_DNA"/>
</dbReference>
<accession>A0A1G2CGN0</accession>
<dbReference type="Proteomes" id="UP000178348">
    <property type="component" value="Unassembled WGS sequence"/>
</dbReference>
<comment type="caution">
    <text evidence="1">The sequence shown here is derived from an EMBL/GenBank/DDBJ whole genome shotgun (WGS) entry which is preliminary data.</text>
</comment>
<proteinExistence type="predicted"/>
<evidence type="ECO:0008006" key="3">
    <source>
        <dbReference type="Google" id="ProtNLM"/>
    </source>
</evidence>
<evidence type="ECO:0000313" key="2">
    <source>
        <dbReference type="Proteomes" id="UP000178348"/>
    </source>
</evidence>
<protein>
    <recommendedName>
        <fullName evidence="3">General secretion pathway GspH domain-containing protein</fullName>
    </recommendedName>
</protein>
<dbReference type="AlphaFoldDB" id="A0A1G2CGN0"/>
<evidence type="ECO:0000313" key="1">
    <source>
        <dbReference type="EMBL" id="OGZ00564.1"/>
    </source>
</evidence>
<reference evidence="1 2" key="1">
    <citation type="journal article" date="2016" name="Nat. Commun.">
        <title>Thousands of microbial genomes shed light on interconnected biogeochemical processes in an aquifer system.</title>
        <authorList>
            <person name="Anantharaman K."/>
            <person name="Brown C.T."/>
            <person name="Hug L.A."/>
            <person name="Sharon I."/>
            <person name="Castelle C.J."/>
            <person name="Probst A.J."/>
            <person name="Thomas B.C."/>
            <person name="Singh A."/>
            <person name="Wilkins M.J."/>
            <person name="Karaoz U."/>
            <person name="Brodie E.L."/>
            <person name="Williams K.H."/>
            <person name="Hubbard S.S."/>
            <person name="Banfield J.F."/>
        </authorList>
    </citation>
    <scope>NUCLEOTIDE SEQUENCE [LARGE SCALE GENOMIC DNA]</scope>
</reference>
<sequence length="165" mass="17779">MLVVIGVTGLLSGMVILYGGSGRRLVSLSVEAAKIAQVIQRAKAASVLVEYRPAEPVCGYGVHLAYAERRYTFFRYLASTLEDCNTISNIDAGYDEINSFSLPKGIVFKDASDGISDILFIPPDPRTLLFRSTARVNGNYKILLASEDGTLEHAVGINSGGQVSF</sequence>
<organism evidence="1 2">
    <name type="scientific">Candidatus Liptonbacteria bacterium RIFCSPLOWO2_01_FULL_53_13</name>
    <dbReference type="NCBI Taxonomy" id="1798651"/>
    <lineage>
        <taxon>Bacteria</taxon>
        <taxon>Candidatus Liptoniibacteriota</taxon>
    </lineage>
</organism>
<gene>
    <name evidence="1" type="ORF">A2946_02330</name>
</gene>
<name>A0A1G2CGN0_9BACT</name>